<evidence type="ECO:0000256" key="4">
    <source>
        <dbReference type="ARBA" id="ARBA00022475"/>
    </source>
</evidence>
<dbReference type="PANTHER" id="PTHR43528">
    <property type="entry name" value="ALPHA-KETOGLUTARATE PERMEASE"/>
    <property type="match status" value="1"/>
</dbReference>
<keyword evidence="4" id="KW-1003">Cell membrane</keyword>
<comment type="similarity">
    <text evidence="2">Belongs to the major facilitator superfamily. Metabolite:H+ Symporter (MHS) family (TC 2.A.1.6) family.</text>
</comment>
<dbReference type="InterPro" id="IPR011701">
    <property type="entry name" value="MFS"/>
</dbReference>
<reference evidence="11 12" key="1">
    <citation type="submission" date="2018-03" db="EMBL/GenBank/DDBJ databases">
        <title>Streptomyces dioscori sp. nov., a novel endophytic actinobacterium isolated from bulbil of Dioscorea bulbifera L.</title>
        <authorList>
            <person name="Zhikuan W."/>
        </authorList>
    </citation>
    <scope>NUCLEOTIDE SEQUENCE [LARGE SCALE GENOMIC DNA]</scope>
    <source>
        <strain evidence="11 12">A217</strain>
    </source>
</reference>
<dbReference type="GO" id="GO:0015293">
    <property type="term" value="F:symporter activity"/>
    <property type="evidence" value="ECO:0007669"/>
    <property type="project" value="UniProtKB-KW"/>
</dbReference>
<dbReference type="InterPro" id="IPR051084">
    <property type="entry name" value="H+-coupled_symporters"/>
</dbReference>
<dbReference type="AlphaFoldDB" id="A0A2P8Q298"/>
<feature type="transmembrane region" description="Helical" evidence="9">
    <location>
        <begin position="314"/>
        <end position="333"/>
    </location>
</feature>
<evidence type="ECO:0000256" key="3">
    <source>
        <dbReference type="ARBA" id="ARBA00022448"/>
    </source>
</evidence>
<evidence type="ECO:0000256" key="7">
    <source>
        <dbReference type="ARBA" id="ARBA00022989"/>
    </source>
</evidence>
<evidence type="ECO:0000256" key="1">
    <source>
        <dbReference type="ARBA" id="ARBA00004651"/>
    </source>
</evidence>
<dbReference type="PANTHER" id="PTHR43528:SF1">
    <property type="entry name" value="ALPHA-KETOGLUTARATE PERMEASE"/>
    <property type="match status" value="1"/>
</dbReference>
<dbReference type="PROSITE" id="PS00217">
    <property type="entry name" value="SUGAR_TRANSPORT_2"/>
    <property type="match status" value="1"/>
</dbReference>
<dbReference type="InterPro" id="IPR036259">
    <property type="entry name" value="MFS_trans_sf"/>
</dbReference>
<sequence>MKSAESTEPLSTSSSAETRKVTTAGAIGFFVENYDNSVYGFLAGIIAIVFFPDGAEALALIFTFGIFAVSFVFRPVGGVLLGMMSDRVGRRPAMVLALTLMAGATAGIGLLPGYSSWGIGSVLLLLFLRMIQGVSVGGEVSAAMSFVGEHAPPSRRAFLMSFPQAGSTLANLVGNGSAFLLTSTLPQEAMESWGWRIPFLVAAPMGVIGFYIRRKLEDTPAFLALQEEGKVASNPLRDVFSRENRRQLSLAFVLPMLNSAGFFVLFVFMPTYLDSQLDYSRSEGLIVSACALACATVAIPLFARVSDRVGRRPVMLTSCIAIIVLAVPGYLLLKTGDMVLAALAGAVLGVAFAGNYSVIHPMMLELFPSHMRTTAYSLGYNVTTAVLGGAAPLILSALYVATNNVLLPAFFVALSAVGTAIAAYLNKETAGRSLTKFV</sequence>
<feature type="transmembrane region" description="Helical" evidence="9">
    <location>
        <begin position="93"/>
        <end position="111"/>
    </location>
</feature>
<proteinExistence type="inferred from homology"/>
<keyword evidence="7 9" id="KW-1133">Transmembrane helix</keyword>
<dbReference type="Pfam" id="PF07690">
    <property type="entry name" value="MFS_1"/>
    <property type="match status" value="1"/>
</dbReference>
<dbReference type="GO" id="GO:0005886">
    <property type="term" value="C:plasma membrane"/>
    <property type="evidence" value="ECO:0007669"/>
    <property type="project" value="UniProtKB-SubCell"/>
</dbReference>
<feature type="domain" description="Major facilitator superfamily (MFS) profile" evidence="10">
    <location>
        <begin position="21"/>
        <end position="430"/>
    </location>
</feature>
<feature type="transmembrane region" description="Helical" evidence="9">
    <location>
        <begin position="36"/>
        <end position="52"/>
    </location>
</feature>
<keyword evidence="3" id="KW-0813">Transport</keyword>
<feature type="transmembrane region" description="Helical" evidence="9">
    <location>
        <begin position="285"/>
        <end position="302"/>
    </location>
</feature>
<feature type="transmembrane region" description="Helical" evidence="9">
    <location>
        <begin position="378"/>
        <end position="399"/>
    </location>
</feature>
<dbReference type="OrthoDB" id="9066401at2"/>
<evidence type="ECO:0000313" key="11">
    <source>
        <dbReference type="EMBL" id="PSM40382.1"/>
    </source>
</evidence>
<keyword evidence="8 9" id="KW-0472">Membrane</keyword>
<evidence type="ECO:0000313" key="12">
    <source>
        <dbReference type="Proteomes" id="UP000240429"/>
    </source>
</evidence>
<feature type="transmembrane region" description="Helical" evidence="9">
    <location>
        <begin position="250"/>
        <end position="273"/>
    </location>
</feature>
<comment type="caution">
    <text evidence="11">The sequence shown here is derived from an EMBL/GenBank/DDBJ whole genome shotgun (WGS) entry which is preliminary data.</text>
</comment>
<comment type="subcellular location">
    <subcellularLocation>
        <location evidence="1">Cell membrane</location>
        <topology evidence="1">Multi-pass membrane protein</topology>
    </subcellularLocation>
</comment>
<dbReference type="Proteomes" id="UP000240429">
    <property type="component" value="Unassembled WGS sequence"/>
</dbReference>
<evidence type="ECO:0000256" key="8">
    <source>
        <dbReference type="ARBA" id="ARBA00023136"/>
    </source>
</evidence>
<dbReference type="SUPFAM" id="SSF103473">
    <property type="entry name" value="MFS general substrate transporter"/>
    <property type="match status" value="1"/>
</dbReference>
<feature type="transmembrane region" description="Helical" evidence="9">
    <location>
        <begin position="405"/>
        <end position="425"/>
    </location>
</feature>
<keyword evidence="6" id="KW-0769">Symport</keyword>
<organism evidence="11 12">
    <name type="scientific">Streptomyces dioscori</name>
    <dbReference type="NCBI Taxonomy" id="2109333"/>
    <lineage>
        <taxon>Bacteria</taxon>
        <taxon>Bacillati</taxon>
        <taxon>Actinomycetota</taxon>
        <taxon>Actinomycetes</taxon>
        <taxon>Kitasatosporales</taxon>
        <taxon>Streptomycetaceae</taxon>
        <taxon>Streptomyces</taxon>
        <taxon>Streptomyces aurantiacus group</taxon>
    </lineage>
</organism>
<dbReference type="PROSITE" id="PS00216">
    <property type="entry name" value="SUGAR_TRANSPORT_1"/>
    <property type="match status" value="1"/>
</dbReference>
<name>A0A2P8Q298_9ACTN</name>
<feature type="transmembrane region" description="Helical" evidence="9">
    <location>
        <begin position="58"/>
        <end position="81"/>
    </location>
</feature>
<feature type="transmembrane region" description="Helical" evidence="9">
    <location>
        <begin position="193"/>
        <end position="212"/>
    </location>
</feature>
<accession>A0A2P8Q298</accession>
<keyword evidence="5 9" id="KW-0812">Transmembrane</keyword>
<dbReference type="EMBL" id="PYBJ01000019">
    <property type="protein sequence ID" value="PSM40382.1"/>
    <property type="molecule type" value="Genomic_DNA"/>
</dbReference>
<dbReference type="InterPro" id="IPR005829">
    <property type="entry name" value="Sugar_transporter_CS"/>
</dbReference>
<dbReference type="Gene3D" id="1.20.1250.20">
    <property type="entry name" value="MFS general substrate transporter like domains"/>
    <property type="match status" value="2"/>
</dbReference>
<evidence type="ECO:0000259" key="10">
    <source>
        <dbReference type="PROSITE" id="PS50850"/>
    </source>
</evidence>
<evidence type="ECO:0000256" key="9">
    <source>
        <dbReference type="SAM" id="Phobius"/>
    </source>
</evidence>
<feature type="transmembrane region" description="Helical" evidence="9">
    <location>
        <begin position="339"/>
        <end position="358"/>
    </location>
</feature>
<gene>
    <name evidence="11" type="ORF">C6Y14_27215</name>
</gene>
<dbReference type="InterPro" id="IPR020846">
    <property type="entry name" value="MFS_dom"/>
</dbReference>
<evidence type="ECO:0000256" key="2">
    <source>
        <dbReference type="ARBA" id="ARBA00008240"/>
    </source>
</evidence>
<protein>
    <submittedName>
        <fullName evidence="11">MFS transporter</fullName>
    </submittedName>
</protein>
<keyword evidence="12" id="KW-1185">Reference proteome</keyword>
<evidence type="ECO:0000256" key="5">
    <source>
        <dbReference type="ARBA" id="ARBA00022692"/>
    </source>
</evidence>
<evidence type="ECO:0000256" key="6">
    <source>
        <dbReference type="ARBA" id="ARBA00022847"/>
    </source>
</evidence>
<dbReference type="RefSeq" id="WP_107019462.1">
    <property type="nucleotide sequence ID" value="NZ_KZ679048.1"/>
</dbReference>
<dbReference type="PROSITE" id="PS50850">
    <property type="entry name" value="MFS"/>
    <property type="match status" value="1"/>
</dbReference>